<sequence length="112" mass="13050">MNKYNAVKVKVDGITFDSKKEAQRYSELKLLERCGAISDLELQVEYKLIPSQKINGKVVERAVKYIADFRYKENGEVVVEDVKGCKKGNAYEIFKIKRKLMLERYGIRVREV</sequence>
<dbReference type="InterPro" id="IPR009414">
    <property type="entry name" value="DUF1064"/>
</dbReference>
<proteinExistence type="predicted"/>
<accession>A0A8S5VF13</accession>
<dbReference type="GO" id="GO:0004519">
    <property type="term" value="F:endonuclease activity"/>
    <property type="evidence" value="ECO:0007669"/>
    <property type="project" value="UniProtKB-KW"/>
</dbReference>
<keyword evidence="1" id="KW-0378">Hydrolase</keyword>
<dbReference type="EMBL" id="BK016254">
    <property type="protein sequence ID" value="DAG05264.1"/>
    <property type="molecule type" value="Genomic_DNA"/>
</dbReference>
<reference evidence="1" key="1">
    <citation type="journal article" date="2021" name="Proc. Natl. Acad. Sci. U.S.A.">
        <title>A Catalog of Tens of Thousands of Viruses from Human Metagenomes Reveals Hidden Associations with Chronic Diseases.</title>
        <authorList>
            <person name="Tisza M.J."/>
            <person name="Buck C.B."/>
        </authorList>
    </citation>
    <scope>NUCLEOTIDE SEQUENCE</scope>
    <source>
        <strain evidence="1">Ctbxa26</strain>
    </source>
</reference>
<dbReference type="Pfam" id="PF06356">
    <property type="entry name" value="DUF1064"/>
    <property type="match status" value="1"/>
</dbReference>
<evidence type="ECO:0000313" key="1">
    <source>
        <dbReference type="EMBL" id="DAG05264.1"/>
    </source>
</evidence>
<protein>
    <submittedName>
        <fullName evidence="1">Endonuclease</fullName>
    </submittedName>
</protein>
<keyword evidence="1" id="KW-0255">Endonuclease</keyword>
<organism evidence="1">
    <name type="scientific">Siphoviridae sp. ctbxa26</name>
    <dbReference type="NCBI Taxonomy" id="2825568"/>
    <lineage>
        <taxon>Viruses</taxon>
        <taxon>Duplodnaviria</taxon>
        <taxon>Heunggongvirae</taxon>
        <taxon>Uroviricota</taxon>
        <taxon>Caudoviricetes</taxon>
    </lineage>
</organism>
<name>A0A8S5VF13_9CAUD</name>
<keyword evidence="1" id="KW-0540">Nuclease</keyword>